<proteinExistence type="predicted"/>
<feature type="compositionally biased region" description="Polar residues" evidence="1">
    <location>
        <begin position="226"/>
        <end position="253"/>
    </location>
</feature>
<organism evidence="2 3">
    <name type="scientific">Pleurodeles waltl</name>
    <name type="common">Iberian ribbed newt</name>
    <dbReference type="NCBI Taxonomy" id="8319"/>
    <lineage>
        <taxon>Eukaryota</taxon>
        <taxon>Metazoa</taxon>
        <taxon>Chordata</taxon>
        <taxon>Craniata</taxon>
        <taxon>Vertebrata</taxon>
        <taxon>Euteleostomi</taxon>
        <taxon>Amphibia</taxon>
        <taxon>Batrachia</taxon>
        <taxon>Caudata</taxon>
        <taxon>Salamandroidea</taxon>
        <taxon>Salamandridae</taxon>
        <taxon>Pleurodelinae</taxon>
        <taxon>Pleurodeles</taxon>
    </lineage>
</organism>
<feature type="region of interest" description="Disordered" evidence="1">
    <location>
        <begin position="1"/>
        <end position="63"/>
    </location>
</feature>
<comment type="caution">
    <text evidence="2">The sequence shown here is derived from an EMBL/GenBank/DDBJ whole genome shotgun (WGS) entry which is preliminary data.</text>
</comment>
<evidence type="ECO:0000313" key="3">
    <source>
        <dbReference type="Proteomes" id="UP001066276"/>
    </source>
</evidence>
<gene>
    <name evidence="2" type="ORF">NDU88_001817</name>
</gene>
<reference evidence="2" key="1">
    <citation type="journal article" date="2022" name="bioRxiv">
        <title>Sequencing and chromosome-scale assembly of the giantPleurodeles waltlgenome.</title>
        <authorList>
            <person name="Brown T."/>
            <person name="Elewa A."/>
            <person name="Iarovenko S."/>
            <person name="Subramanian E."/>
            <person name="Araus A.J."/>
            <person name="Petzold A."/>
            <person name="Susuki M."/>
            <person name="Suzuki K.-i.T."/>
            <person name="Hayashi T."/>
            <person name="Toyoda A."/>
            <person name="Oliveira C."/>
            <person name="Osipova E."/>
            <person name="Leigh N.D."/>
            <person name="Simon A."/>
            <person name="Yun M.H."/>
        </authorList>
    </citation>
    <scope>NUCLEOTIDE SEQUENCE</scope>
    <source>
        <strain evidence="2">20211129_DDA</strain>
        <tissue evidence="2">Liver</tissue>
    </source>
</reference>
<keyword evidence="3" id="KW-1185">Reference proteome</keyword>
<dbReference type="Proteomes" id="UP001066276">
    <property type="component" value="Chromosome 11"/>
</dbReference>
<sequence>MADTERQHTRDTHRPTEEHPHRVPSPDTIHHTPHVTPQTSTFHRKGAKDHGGRDPEDEATNIRGRGVAHTHCKEDGAMADHCEQGQCSGTPSTYPGRHPEKMERPAGKVTGMASRHHIAVQKTGGGPPQHHQNTQTWRKRYWISFTLRDSLEEWTRVGTDCVHPGAQSEDAAGTPPTGHGAVETAQCHNATIAGSLLQLVQTQSDTHTGQESPTTALDTHHEITPSAETSQELPSQGTQGPTMSSTEDQQQAPKRTLRPGYGTGTPAKNKGPFKK</sequence>
<dbReference type="AlphaFoldDB" id="A0AAV7LAQ5"/>
<dbReference type="EMBL" id="JANPWB010000015">
    <property type="protein sequence ID" value="KAJ1088661.1"/>
    <property type="molecule type" value="Genomic_DNA"/>
</dbReference>
<feature type="compositionally biased region" description="Basic and acidic residues" evidence="1">
    <location>
        <begin position="1"/>
        <end position="21"/>
    </location>
</feature>
<feature type="region of interest" description="Disordered" evidence="1">
    <location>
        <begin position="81"/>
        <end position="104"/>
    </location>
</feature>
<evidence type="ECO:0000256" key="1">
    <source>
        <dbReference type="SAM" id="MobiDB-lite"/>
    </source>
</evidence>
<accession>A0AAV7LAQ5</accession>
<evidence type="ECO:0000313" key="2">
    <source>
        <dbReference type="EMBL" id="KAJ1088661.1"/>
    </source>
</evidence>
<name>A0AAV7LAQ5_PLEWA</name>
<feature type="region of interest" description="Disordered" evidence="1">
    <location>
        <begin position="222"/>
        <end position="275"/>
    </location>
</feature>
<protein>
    <submittedName>
        <fullName evidence="2">Uncharacterized protein</fullName>
    </submittedName>
</protein>